<keyword evidence="1" id="KW-1133">Transmembrane helix</keyword>
<dbReference type="RefSeq" id="WP_349189413.1">
    <property type="nucleotide sequence ID" value="NZ_JBBNPP010000028.1"/>
</dbReference>
<keyword evidence="1" id="KW-0812">Transmembrane</keyword>
<evidence type="ECO:0000313" key="2">
    <source>
        <dbReference type="EMBL" id="MEQ3347556.1"/>
    </source>
</evidence>
<organism evidence="2 3">
    <name type="scientific">Peptoniphilus senegalensis</name>
    <dbReference type="NCBI Taxonomy" id="1465757"/>
    <lineage>
        <taxon>Bacteria</taxon>
        <taxon>Bacillati</taxon>
        <taxon>Bacillota</taxon>
        <taxon>Tissierellia</taxon>
        <taxon>Tissierellales</taxon>
        <taxon>Peptoniphilaceae</taxon>
        <taxon>Peptoniphilus</taxon>
    </lineage>
</organism>
<dbReference type="Proteomes" id="UP001491691">
    <property type="component" value="Unassembled WGS sequence"/>
</dbReference>
<gene>
    <name evidence="2" type="ORF">AAA073_08945</name>
</gene>
<proteinExistence type="predicted"/>
<feature type="transmembrane region" description="Helical" evidence="1">
    <location>
        <begin position="36"/>
        <end position="56"/>
    </location>
</feature>
<comment type="caution">
    <text evidence="2">The sequence shown here is derived from an EMBL/GenBank/DDBJ whole genome shotgun (WGS) entry which is preliminary data.</text>
</comment>
<evidence type="ECO:0000313" key="3">
    <source>
        <dbReference type="Proteomes" id="UP001491691"/>
    </source>
</evidence>
<protein>
    <submittedName>
        <fullName evidence="2">Uncharacterized protein</fullName>
    </submittedName>
</protein>
<keyword evidence="3" id="KW-1185">Reference proteome</keyword>
<feature type="transmembrane region" description="Helical" evidence="1">
    <location>
        <begin position="62"/>
        <end position="85"/>
    </location>
</feature>
<dbReference type="EMBL" id="JBBNPP010000028">
    <property type="protein sequence ID" value="MEQ3347556.1"/>
    <property type="molecule type" value="Genomic_DNA"/>
</dbReference>
<name>A0ABV1J318_9FIRM</name>
<sequence>MGQANFISKKENPNKTAKDKDHTWINPINNCLKKSFFLRHFLCFFVFILLIIYLYFSYKNDIRTYFFLSNLKVILPALVAGAGVFEGFNINRKKSFKEIVTKERIKWLHRLKNNLSEYLRLTREGKAVDENKVTRLYYKIIFSINHEEDKKALDAIKIYNDYIFGRELEKNIKIRKGIIELESQDTHEVKKFTYYKYKKNFGKLRSKVEKSFAKIFKEVWEEIKKEAD</sequence>
<evidence type="ECO:0000256" key="1">
    <source>
        <dbReference type="SAM" id="Phobius"/>
    </source>
</evidence>
<accession>A0ABV1J318</accession>
<reference evidence="2 3" key="1">
    <citation type="submission" date="2024-04" db="EMBL/GenBank/DDBJ databases">
        <title>Human intestinal bacterial collection.</title>
        <authorList>
            <person name="Pauvert C."/>
            <person name="Hitch T.C.A."/>
            <person name="Clavel T."/>
        </authorList>
    </citation>
    <scope>NUCLEOTIDE SEQUENCE [LARGE SCALE GENOMIC DNA]</scope>
    <source>
        <strain evidence="2 3">CLA-SR-H019</strain>
    </source>
</reference>
<keyword evidence="1" id="KW-0472">Membrane</keyword>